<dbReference type="NCBIfam" id="TIGR03083">
    <property type="entry name" value="maleylpyruvate isomerase family mycothiol-dependent enzyme"/>
    <property type="match status" value="1"/>
</dbReference>
<dbReference type="Gene3D" id="1.20.120.450">
    <property type="entry name" value="dinb family like domain"/>
    <property type="match status" value="1"/>
</dbReference>
<gene>
    <name evidence="2" type="ORF">ACFPGP_06780</name>
</gene>
<evidence type="ECO:0000313" key="3">
    <source>
        <dbReference type="Proteomes" id="UP001596087"/>
    </source>
</evidence>
<dbReference type="InterPro" id="IPR017520">
    <property type="entry name" value="CHP03086"/>
</dbReference>
<dbReference type="InterPro" id="IPR017517">
    <property type="entry name" value="Maleyloyr_isom"/>
</dbReference>
<name>A0ABW0BGP9_9ACTN</name>
<comment type="caution">
    <text evidence="2">The sequence shown here is derived from an EMBL/GenBank/DDBJ whole genome shotgun (WGS) entry which is preliminary data.</text>
</comment>
<dbReference type="RefSeq" id="WP_378588626.1">
    <property type="nucleotide sequence ID" value="NZ_JBHSKD010000007.1"/>
</dbReference>
<dbReference type="EMBL" id="JBHSKD010000007">
    <property type="protein sequence ID" value="MFC5176368.1"/>
    <property type="molecule type" value="Genomic_DNA"/>
</dbReference>
<dbReference type="SUPFAM" id="SSF109854">
    <property type="entry name" value="DinB/YfiT-like putative metalloenzymes"/>
    <property type="match status" value="1"/>
</dbReference>
<dbReference type="NCBIfam" id="TIGR03086">
    <property type="entry name" value="TIGR03086 family metal-binding protein"/>
    <property type="match status" value="1"/>
</dbReference>
<feature type="domain" description="Mycothiol-dependent maleylpyruvate isomerase metal-binding" evidence="1">
    <location>
        <begin position="22"/>
        <end position="131"/>
    </location>
</feature>
<evidence type="ECO:0000313" key="2">
    <source>
        <dbReference type="EMBL" id="MFC5176368.1"/>
    </source>
</evidence>
<dbReference type="InterPro" id="IPR024344">
    <property type="entry name" value="MDMPI_metal-binding"/>
</dbReference>
<protein>
    <submittedName>
        <fullName evidence="2">TIGR03086 family metal-binding protein</fullName>
    </submittedName>
</protein>
<evidence type="ECO:0000259" key="1">
    <source>
        <dbReference type="Pfam" id="PF11716"/>
    </source>
</evidence>
<proteinExistence type="predicted"/>
<dbReference type="Pfam" id="PF11716">
    <property type="entry name" value="MDMPI_N"/>
    <property type="match status" value="1"/>
</dbReference>
<dbReference type="Proteomes" id="UP001596087">
    <property type="component" value="Unassembled WGS sequence"/>
</dbReference>
<reference evidence="3" key="1">
    <citation type="journal article" date="2019" name="Int. J. Syst. Evol. Microbiol.">
        <title>The Global Catalogue of Microorganisms (GCM) 10K type strain sequencing project: providing services to taxonomists for standard genome sequencing and annotation.</title>
        <authorList>
            <consortium name="The Broad Institute Genomics Platform"/>
            <consortium name="The Broad Institute Genome Sequencing Center for Infectious Disease"/>
            <person name="Wu L."/>
            <person name="Ma J."/>
        </authorList>
    </citation>
    <scope>NUCLEOTIDE SEQUENCE [LARGE SCALE GENOMIC DNA]</scope>
    <source>
        <strain evidence="3">DFY41</strain>
    </source>
</reference>
<organism evidence="2 3">
    <name type="scientific">Nocardioides taihuensis</name>
    <dbReference type="NCBI Taxonomy" id="1835606"/>
    <lineage>
        <taxon>Bacteria</taxon>
        <taxon>Bacillati</taxon>
        <taxon>Actinomycetota</taxon>
        <taxon>Actinomycetes</taxon>
        <taxon>Propionibacteriales</taxon>
        <taxon>Nocardioidaceae</taxon>
        <taxon>Nocardioides</taxon>
    </lineage>
</organism>
<sequence length="189" mass="19801">MTTAPRVEGAVELLERSLGYTRVVLAAVTPAHLPDPTPCRGWDLGRLLRHMDDALDAFTEAATGRVARAPAPATLPVEARVGRLQDKACALLGTWSSAPATPGVGIGDQRLPTDLLVTAAALEIAVHGWDVGQVVAGGPPLPEDLAARLLPVAHAIVGPADRGRRFAPPADPPPDASYDERLRAFLGRP</sequence>
<keyword evidence="3" id="KW-1185">Reference proteome</keyword>
<accession>A0ABW0BGP9</accession>
<dbReference type="InterPro" id="IPR034660">
    <property type="entry name" value="DinB/YfiT-like"/>
</dbReference>